<reference evidence="2" key="2">
    <citation type="submission" date="2025-09" db="UniProtKB">
        <authorList>
            <consortium name="Ensembl"/>
        </authorList>
    </citation>
    <scope>IDENTIFICATION</scope>
</reference>
<keyword evidence="1" id="KW-0732">Signal</keyword>
<dbReference type="GeneTree" id="ENSGT00390000011494"/>
<reference evidence="2" key="1">
    <citation type="submission" date="2025-08" db="UniProtKB">
        <authorList>
            <consortium name="Ensembl"/>
        </authorList>
    </citation>
    <scope>IDENTIFICATION</scope>
</reference>
<evidence type="ECO:0000313" key="2">
    <source>
        <dbReference type="Ensembl" id="ENSANAP00000009699.1"/>
    </source>
</evidence>
<dbReference type="Gene3D" id="2.10.80.10">
    <property type="entry name" value="Lipase, subunit A"/>
    <property type="match status" value="1"/>
</dbReference>
<dbReference type="OrthoDB" id="9834137at2759"/>
<proteinExistence type="predicted"/>
<dbReference type="Proteomes" id="UP000233020">
    <property type="component" value="Unplaced"/>
</dbReference>
<sequence length="157" mass="17116">MAAALALVAGILAGVLAEAGLPCCSALPHFKKRITDRCFHHSECFSGCCLMDLDSGGAFCAPRARITMICLPQWLELFKGRDCIIFIYEVCTPSLVSAHNQGSHQHRLPLPSGLDVHIRGLDVFPPVPYDLEEDAGWSLLPWGRRPWAPPTCSKSSS</sequence>
<keyword evidence="3" id="KW-1185">Reference proteome</keyword>
<feature type="signal peptide" evidence="1">
    <location>
        <begin position="1"/>
        <end position="17"/>
    </location>
</feature>
<evidence type="ECO:0008006" key="4">
    <source>
        <dbReference type="Google" id="ProtNLM"/>
    </source>
</evidence>
<organism evidence="2 3">
    <name type="scientific">Aotus nancymaae</name>
    <name type="common">Ma's night monkey</name>
    <dbReference type="NCBI Taxonomy" id="37293"/>
    <lineage>
        <taxon>Eukaryota</taxon>
        <taxon>Metazoa</taxon>
        <taxon>Chordata</taxon>
        <taxon>Craniata</taxon>
        <taxon>Vertebrata</taxon>
        <taxon>Euteleostomi</taxon>
        <taxon>Mammalia</taxon>
        <taxon>Eutheria</taxon>
        <taxon>Euarchontoglires</taxon>
        <taxon>Primates</taxon>
        <taxon>Haplorrhini</taxon>
        <taxon>Platyrrhini</taxon>
        <taxon>Aotidae</taxon>
        <taxon>Aotus</taxon>
    </lineage>
</organism>
<evidence type="ECO:0000313" key="3">
    <source>
        <dbReference type="Proteomes" id="UP000233020"/>
    </source>
</evidence>
<evidence type="ECO:0000256" key="1">
    <source>
        <dbReference type="SAM" id="SignalP"/>
    </source>
</evidence>
<protein>
    <recommendedName>
        <fullName evidence="4">Colipase like 2</fullName>
    </recommendedName>
</protein>
<name>A0A2K5CLZ8_AOTNA</name>
<dbReference type="AlphaFoldDB" id="A0A2K5CLZ8"/>
<dbReference type="Ensembl" id="ENSANAT00000027493.1">
    <property type="protein sequence ID" value="ENSANAP00000009699.1"/>
    <property type="gene ID" value="ENSANAG00000022845.1"/>
</dbReference>
<feature type="chain" id="PRO_5014441847" description="Colipase like 2" evidence="1">
    <location>
        <begin position="18"/>
        <end position="157"/>
    </location>
</feature>
<accession>A0A2K5CLZ8</accession>